<reference evidence="1 2" key="1">
    <citation type="submission" date="2016-11" db="EMBL/GenBank/DDBJ databases">
        <title>Paenibacillus species isolates.</title>
        <authorList>
            <person name="Beno S.M."/>
        </authorList>
    </citation>
    <scope>NUCLEOTIDE SEQUENCE [LARGE SCALE GENOMIC DNA]</scope>
    <source>
        <strain evidence="1 2">FSL R5-0378</strain>
    </source>
</reference>
<dbReference type="Proteomes" id="UP000187172">
    <property type="component" value="Unassembled WGS sequence"/>
</dbReference>
<dbReference type="STRING" id="297318.BK138_17090"/>
<comment type="caution">
    <text evidence="1">The sequence shown here is derived from an EMBL/GenBank/DDBJ whole genome shotgun (WGS) entry which is preliminary data.</text>
</comment>
<organism evidence="1 2">
    <name type="scientific">Paenibacillus rhizosphaerae</name>
    <dbReference type="NCBI Taxonomy" id="297318"/>
    <lineage>
        <taxon>Bacteria</taxon>
        <taxon>Bacillati</taxon>
        <taxon>Bacillota</taxon>
        <taxon>Bacilli</taxon>
        <taxon>Bacillales</taxon>
        <taxon>Paenibacillaceae</taxon>
        <taxon>Paenibacillus</taxon>
    </lineage>
</organism>
<proteinExistence type="predicted"/>
<sequence length="66" mass="7479">MIVYVNSMKETVKIKPICIIITTGTTPSKRKKFRIEGSILYQETGFPAFPNSCFLAKILLLLSQTR</sequence>
<protein>
    <submittedName>
        <fullName evidence="1">Uncharacterized protein</fullName>
    </submittedName>
</protein>
<keyword evidence="2" id="KW-1185">Reference proteome</keyword>
<name>A0A1R1ENW8_9BACL</name>
<evidence type="ECO:0000313" key="1">
    <source>
        <dbReference type="EMBL" id="OMF53553.1"/>
    </source>
</evidence>
<evidence type="ECO:0000313" key="2">
    <source>
        <dbReference type="Proteomes" id="UP000187172"/>
    </source>
</evidence>
<gene>
    <name evidence="1" type="ORF">BK138_17090</name>
</gene>
<dbReference type="AlphaFoldDB" id="A0A1R1ENW8"/>
<dbReference type="EMBL" id="MRTP01000004">
    <property type="protein sequence ID" value="OMF53553.1"/>
    <property type="molecule type" value="Genomic_DNA"/>
</dbReference>
<accession>A0A1R1ENW8</accession>